<feature type="DNA-binding region" description="Homeobox" evidence="6">
    <location>
        <begin position="175"/>
        <end position="234"/>
    </location>
</feature>
<keyword evidence="11" id="KW-1185">Reference proteome</keyword>
<dbReference type="AlphaFoldDB" id="A0AAE0RPP1"/>
<name>A0AAE0RPP1_9BIVA</name>
<evidence type="ECO:0000256" key="2">
    <source>
        <dbReference type="ARBA" id="ARBA00010341"/>
    </source>
</evidence>
<protein>
    <recommendedName>
        <fullName evidence="9">Homeobox domain-containing protein</fullName>
    </recommendedName>
</protein>
<feature type="compositionally biased region" description="Low complexity" evidence="8">
    <location>
        <begin position="125"/>
        <end position="148"/>
    </location>
</feature>
<evidence type="ECO:0000256" key="3">
    <source>
        <dbReference type="ARBA" id="ARBA00023125"/>
    </source>
</evidence>
<dbReference type="GO" id="GO:0030154">
    <property type="term" value="P:cell differentiation"/>
    <property type="evidence" value="ECO:0007669"/>
    <property type="project" value="TreeGrafter"/>
</dbReference>
<dbReference type="PROSITE" id="PS00027">
    <property type="entry name" value="HOMEOBOX_1"/>
    <property type="match status" value="1"/>
</dbReference>
<dbReference type="PRINTS" id="PR00031">
    <property type="entry name" value="HTHREPRESSR"/>
</dbReference>
<dbReference type="GO" id="GO:0005634">
    <property type="term" value="C:nucleus"/>
    <property type="evidence" value="ECO:0007669"/>
    <property type="project" value="UniProtKB-SubCell"/>
</dbReference>
<feature type="compositionally biased region" description="Basic and acidic residues" evidence="8">
    <location>
        <begin position="236"/>
        <end position="245"/>
    </location>
</feature>
<comment type="caution">
    <text evidence="10">The sequence shown here is derived from an EMBL/GenBank/DDBJ whole genome shotgun (WGS) entry which is preliminary data.</text>
</comment>
<dbReference type="Gene3D" id="1.10.10.60">
    <property type="entry name" value="Homeodomain-like"/>
    <property type="match status" value="1"/>
</dbReference>
<dbReference type="PROSITE" id="PS50071">
    <property type="entry name" value="HOMEOBOX_2"/>
    <property type="match status" value="1"/>
</dbReference>
<evidence type="ECO:0000256" key="1">
    <source>
        <dbReference type="ARBA" id="ARBA00004123"/>
    </source>
</evidence>
<evidence type="ECO:0000256" key="4">
    <source>
        <dbReference type="ARBA" id="ARBA00023155"/>
    </source>
</evidence>
<comment type="similarity">
    <text evidence="2">Belongs to the Caudal homeobox family.</text>
</comment>
<gene>
    <name evidence="10" type="ORF">CHS0354_030518</name>
</gene>
<evidence type="ECO:0000256" key="5">
    <source>
        <dbReference type="ARBA" id="ARBA00023242"/>
    </source>
</evidence>
<dbReference type="FunFam" id="1.10.10.60:FF:000089">
    <property type="entry name" value="Caudal type homeobox 4"/>
    <property type="match status" value="1"/>
</dbReference>
<organism evidence="10 11">
    <name type="scientific">Potamilus streckersoni</name>
    <dbReference type="NCBI Taxonomy" id="2493646"/>
    <lineage>
        <taxon>Eukaryota</taxon>
        <taxon>Metazoa</taxon>
        <taxon>Spiralia</taxon>
        <taxon>Lophotrochozoa</taxon>
        <taxon>Mollusca</taxon>
        <taxon>Bivalvia</taxon>
        <taxon>Autobranchia</taxon>
        <taxon>Heteroconchia</taxon>
        <taxon>Palaeoheterodonta</taxon>
        <taxon>Unionida</taxon>
        <taxon>Unionoidea</taxon>
        <taxon>Unionidae</taxon>
        <taxon>Ambleminae</taxon>
        <taxon>Lampsilini</taxon>
        <taxon>Potamilus</taxon>
    </lineage>
</organism>
<dbReference type="GO" id="GO:0000981">
    <property type="term" value="F:DNA-binding transcription factor activity, RNA polymerase II-specific"/>
    <property type="evidence" value="ECO:0007669"/>
    <property type="project" value="InterPro"/>
</dbReference>
<dbReference type="InterPro" id="IPR009057">
    <property type="entry name" value="Homeodomain-like_sf"/>
</dbReference>
<dbReference type="Proteomes" id="UP001195483">
    <property type="component" value="Unassembled WGS sequence"/>
</dbReference>
<evidence type="ECO:0000259" key="9">
    <source>
        <dbReference type="PROSITE" id="PS50071"/>
    </source>
</evidence>
<dbReference type="SMART" id="SM00389">
    <property type="entry name" value="HOX"/>
    <property type="match status" value="1"/>
</dbReference>
<dbReference type="InterPro" id="IPR000047">
    <property type="entry name" value="HTH_motif"/>
</dbReference>
<evidence type="ECO:0000256" key="7">
    <source>
        <dbReference type="RuleBase" id="RU000682"/>
    </source>
</evidence>
<evidence type="ECO:0000313" key="11">
    <source>
        <dbReference type="Proteomes" id="UP001195483"/>
    </source>
</evidence>
<dbReference type="PRINTS" id="PR00024">
    <property type="entry name" value="HOMEOBOX"/>
</dbReference>
<dbReference type="InterPro" id="IPR020479">
    <property type="entry name" value="HD_metazoa"/>
</dbReference>
<dbReference type="SUPFAM" id="SSF46689">
    <property type="entry name" value="Homeodomain-like"/>
    <property type="match status" value="1"/>
</dbReference>
<dbReference type="EMBL" id="JAEAOA010001813">
    <property type="protein sequence ID" value="KAK3577236.1"/>
    <property type="molecule type" value="Genomic_DNA"/>
</dbReference>
<reference evidence="10" key="3">
    <citation type="submission" date="2023-05" db="EMBL/GenBank/DDBJ databases">
        <authorList>
            <person name="Smith C.H."/>
        </authorList>
    </citation>
    <scope>NUCLEOTIDE SEQUENCE</scope>
    <source>
        <strain evidence="10">CHS0354</strain>
        <tissue evidence="10">Mantle</tissue>
    </source>
</reference>
<dbReference type="CDD" id="cd00086">
    <property type="entry name" value="homeodomain"/>
    <property type="match status" value="1"/>
</dbReference>
<feature type="region of interest" description="Disordered" evidence="8">
    <location>
        <begin position="228"/>
        <end position="263"/>
    </location>
</feature>
<sequence length="347" mass="38841">MSTMVLCQENNTSAMFQRHPSPTNYNYNPFSGYGTQGGTQPYSQDFNQFTMTDPAMQQAWYNAMYGGNGARGFEDWTSNYAMSAAPTGNVSPTSYGYRSGTMNMDYNQTGNMTQGQTLTTMTSLGGTPSSNVSPGNSSSNSTSGSPSNKQLRPPYDWMKKSSYQSIPVSGKTRTKDKYRVVYSDHQRLELEKEFHYSRYITIRRKAELAQTLNLSERQVKIWFQNRRAKERKQNKKREESNKIKSEMPSPDEVDSPVQHLPMSSRGQLPIQHAQPHSADSSPVHYTSFQHVQPLVHLPVHGQSQGPVHEHSQMSAQSSMHLPVSPKSPVQSPSSINTDVVHEIVTSA</sequence>
<feature type="domain" description="Homeobox" evidence="9">
    <location>
        <begin position="173"/>
        <end position="233"/>
    </location>
</feature>
<keyword evidence="3 6" id="KW-0238">DNA-binding</keyword>
<dbReference type="GO" id="GO:0009948">
    <property type="term" value="P:anterior/posterior axis specification"/>
    <property type="evidence" value="ECO:0007669"/>
    <property type="project" value="TreeGrafter"/>
</dbReference>
<dbReference type="GO" id="GO:0000977">
    <property type="term" value="F:RNA polymerase II transcription regulatory region sequence-specific DNA binding"/>
    <property type="evidence" value="ECO:0007669"/>
    <property type="project" value="TreeGrafter"/>
</dbReference>
<comment type="subcellular location">
    <subcellularLocation>
        <location evidence="1 6 7">Nucleus</location>
    </subcellularLocation>
</comment>
<dbReference type="InterPro" id="IPR001356">
    <property type="entry name" value="HD"/>
</dbReference>
<dbReference type="GO" id="GO:0009887">
    <property type="term" value="P:animal organ morphogenesis"/>
    <property type="evidence" value="ECO:0007669"/>
    <property type="project" value="TreeGrafter"/>
</dbReference>
<evidence type="ECO:0000256" key="8">
    <source>
        <dbReference type="SAM" id="MobiDB-lite"/>
    </source>
</evidence>
<keyword evidence="5 6" id="KW-0539">Nucleus</keyword>
<reference evidence="10" key="2">
    <citation type="journal article" date="2021" name="Genome Biol. Evol.">
        <title>Developing a high-quality reference genome for a parasitic bivalve with doubly uniparental inheritance (Bivalvia: Unionida).</title>
        <authorList>
            <person name="Smith C.H."/>
        </authorList>
    </citation>
    <scope>NUCLEOTIDE SEQUENCE</scope>
    <source>
        <strain evidence="10">CHS0354</strain>
        <tissue evidence="10">Mantle</tissue>
    </source>
</reference>
<keyword evidence="4 6" id="KW-0371">Homeobox</keyword>
<dbReference type="PANTHER" id="PTHR24332:SF9">
    <property type="entry name" value="HOMEOTIC PROTEIN CAUDAL"/>
    <property type="match status" value="1"/>
</dbReference>
<evidence type="ECO:0000256" key="6">
    <source>
        <dbReference type="PROSITE-ProRule" id="PRU00108"/>
    </source>
</evidence>
<accession>A0AAE0RPP1</accession>
<reference evidence="10" key="1">
    <citation type="journal article" date="2021" name="Genome Biol. Evol.">
        <title>A High-Quality Reference Genome for a Parasitic Bivalve with Doubly Uniparental Inheritance (Bivalvia: Unionida).</title>
        <authorList>
            <person name="Smith C.H."/>
        </authorList>
    </citation>
    <scope>NUCLEOTIDE SEQUENCE</scope>
    <source>
        <strain evidence="10">CHS0354</strain>
    </source>
</reference>
<evidence type="ECO:0000313" key="10">
    <source>
        <dbReference type="EMBL" id="KAK3577236.1"/>
    </source>
</evidence>
<dbReference type="InterPro" id="IPR017970">
    <property type="entry name" value="Homeobox_CS"/>
</dbReference>
<feature type="region of interest" description="Disordered" evidence="8">
    <location>
        <begin position="118"/>
        <end position="160"/>
    </location>
</feature>
<dbReference type="PANTHER" id="PTHR24332">
    <property type="entry name" value="HOMEOBOX PROTEIN CDX"/>
    <property type="match status" value="1"/>
</dbReference>
<dbReference type="Pfam" id="PF00046">
    <property type="entry name" value="Homeodomain"/>
    <property type="match status" value="1"/>
</dbReference>
<dbReference type="InterPro" id="IPR047152">
    <property type="entry name" value="Caudal_homeobox"/>
</dbReference>
<proteinExistence type="inferred from homology"/>